<dbReference type="Pfam" id="PF00474">
    <property type="entry name" value="SSF"/>
    <property type="match status" value="1"/>
</dbReference>
<dbReference type="AlphaFoldDB" id="A0AA37SQ19"/>
<organism evidence="8 9">
    <name type="scientific">Portibacter lacus</name>
    <dbReference type="NCBI Taxonomy" id="1099794"/>
    <lineage>
        <taxon>Bacteria</taxon>
        <taxon>Pseudomonadati</taxon>
        <taxon>Bacteroidota</taxon>
        <taxon>Saprospiria</taxon>
        <taxon>Saprospirales</taxon>
        <taxon>Haliscomenobacteraceae</taxon>
        <taxon>Portibacter</taxon>
    </lineage>
</organism>
<dbReference type="GO" id="GO:0005412">
    <property type="term" value="F:D-glucose:sodium symporter activity"/>
    <property type="evidence" value="ECO:0007669"/>
    <property type="project" value="TreeGrafter"/>
</dbReference>
<dbReference type="CDD" id="cd10328">
    <property type="entry name" value="SLC5sbd_YidK"/>
    <property type="match status" value="1"/>
</dbReference>
<evidence type="ECO:0000256" key="6">
    <source>
        <dbReference type="RuleBase" id="RU362091"/>
    </source>
</evidence>
<feature type="transmembrane region" description="Helical" evidence="7">
    <location>
        <begin position="116"/>
        <end position="140"/>
    </location>
</feature>
<feature type="transmembrane region" description="Helical" evidence="7">
    <location>
        <begin position="278"/>
        <end position="303"/>
    </location>
</feature>
<comment type="similarity">
    <text evidence="2 6">Belongs to the sodium:solute symporter (SSF) (TC 2.A.21) family.</text>
</comment>
<sequence length="553" mass="59312">MQLIAFLGFTILVAVIAYWSTRNTNENSSDGYFLGGRSLTAGVIAGSLLLTNLSTEQLIGLNGQAYTEGILVMAWETLAAIAIVVTAIFLLPRYLKGGLTTVPQFLGNRYDKTTKTITSALFLSGYVVVLLPIVLFSGAVAFSSMFDLPAVLGITRMQSIWMSVWGIGIVGSIYAVFGGLKAVAVSDTVNAVGLLIGGIMIPFFGLAYIGDGSVSAGFTELMAGNPGKFNSIGEATASVPFATIFTGMMLVQVFYWGTNQAIIQRALAAKNLKEGQKGLILASFVKILGPLILVIPGIIAFHIFGDSLAKPDEAYPRLVSQVLPASLVGFFAAVLFGAILSSFNSALNSSVTLFGVDIYKEYFNKEATEKTVVRAGKLFGVFLAILAMFIAPLIDKAPDGLFGYLQEVNGCYSIPILTIIVVGYLTKRVPAIAAKIGLLLGVILYSISQFILNPYFVGKAVATAEAAGITGSDLDIIKADAYPHFLHVMAILFVLNVIIMLIIGKIKPRTEEFKLEYTEQVDITPWKYVKQFGIAICIIVVFIYVYFSPLVTG</sequence>
<dbReference type="InterPro" id="IPR001734">
    <property type="entry name" value="Na/solute_symporter"/>
</dbReference>
<gene>
    <name evidence="8" type="primary">yidK_2</name>
    <name evidence="8" type="ORF">GCM10007940_33140</name>
</gene>
<keyword evidence="3 7" id="KW-0812">Transmembrane</keyword>
<feature type="transmembrane region" description="Helical" evidence="7">
    <location>
        <begin position="528"/>
        <end position="547"/>
    </location>
</feature>
<evidence type="ECO:0000256" key="5">
    <source>
        <dbReference type="ARBA" id="ARBA00023136"/>
    </source>
</evidence>
<evidence type="ECO:0000256" key="3">
    <source>
        <dbReference type="ARBA" id="ARBA00022692"/>
    </source>
</evidence>
<dbReference type="InterPro" id="IPR038377">
    <property type="entry name" value="Na/Glc_symporter_sf"/>
</dbReference>
<dbReference type="NCBIfam" id="TIGR00813">
    <property type="entry name" value="sss"/>
    <property type="match status" value="1"/>
</dbReference>
<protein>
    <submittedName>
        <fullName evidence="8">Solute:sodium symporter family transporter</fullName>
    </submittedName>
</protein>
<evidence type="ECO:0000256" key="1">
    <source>
        <dbReference type="ARBA" id="ARBA00004141"/>
    </source>
</evidence>
<dbReference type="Gene3D" id="1.20.1730.10">
    <property type="entry name" value="Sodium/glucose cotransporter"/>
    <property type="match status" value="1"/>
</dbReference>
<feature type="transmembrane region" description="Helical" evidence="7">
    <location>
        <begin position="160"/>
        <end position="177"/>
    </location>
</feature>
<feature type="transmembrane region" description="Helical" evidence="7">
    <location>
        <begin position="189"/>
        <end position="209"/>
    </location>
</feature>
<reference evidence="8" key="2">
    <citation type="submission" date="2023-01" db="EMBL/GenBank/DDBJ databases">
        <title>Draft genome sequence of Portibacter lacus strain NBRC 108769.</title>
        <authorList>
            <person name="Sun Q."/>
            <person name="Mori K."/>
        </authorList>
    </citation>
    <scope>NUCLEOTIDE SEQUENCE</scope>
    <source>
        <strain evidence="8">NBRC 108769</strain>
    </source>
</reference>
<dbReference type="EMBL" id="BSOH01000021">
    <property type="protein sequence ID" value="GLR18698.1"/>
    <property type="molecule type" value="Genomic_DNA"/>
</dbReference>
<evidence type="ECO:0000256" key="4">
    <source>
        <dbReference type="ARBA" id="ARBA00022989"/>
    </source>
</evidence>
<comment type="caution">
    <text evidence="8">The sequence shown here is derived from an EMBL/GenBank/DDBJ whole genome shotgun (WGS) entry which is preliminary data.</text>
</comment>
<feature type="transmembrane region" description="Helical" evidence="7">
    <location>
        <begin position="432"/>
        <end position="452"/>
    </location>
</feature>
<keyword evidence="5 7" id="KW-0472">Membrane</keyword>
<accession>A0AA37SQ19</accession>
<dbReference type="PROSITE" id="PS50283">
    <property type="entry name" value="NA_SOLUT_SYMP_3"/>
    <property type="match status" value="1"/>
</dbReference>
<dbReference type="GO" id="GO:0005886">
    <property type="term" value="C:plasma membrane"/>
    <property type="evidence" value="ECO:0007669"/>
    <property type="project" value="TreeGrafter"/>
</dbReference>
<evidence type="ECO:0000256" key="2">
    <source>
        <dbReference type="ARBA" id="ARBA00006434"/>
    </source>
</evidence>
<dbReference type="NCBIfam" id="NF007790">
    <property type="entry name" value="PRK10484.1"/>
    <property type="match status" value="1"/>
</dbReference>
<feature type="transmembrane region" description="Helical" evidence="7">
    <location>
        <begin position="375"/>
        <end position="394"/>
    </location>
</feature>
<name>A0AA37SQ19_9BACT</name>
<evidence type="ECO:0000313" key="8">
    <source>
        <dbReference type="EMBL" id="GLR18698.1"/>
    </source>
</evidence>
<evidence type="ECO:0000313" key="9">
    <source>
        <dbReference type="Proteomes" id="UP001156666"/>
    </source>
</evidence>
<dbReference type="RefSeq" id="WP_235294179.1">
    <property type="nucleotide sequence ID" value="NZ_BSOH01000021.1"/>
</dbReference>
<evidence type="ECO:0000256" key="7">
    <source>
        <dbReference type="SAM" id="Phobius"/>
    </source>
</evidence>
<feature type="transmembrane region" description="Helical" evidence="7">
    <location>
        <begin position="70"/>
        <end position="95"/>
    </location>
</feature>
<comment type="subcellular location">
    <subcellularLocation>
        <location evidence="1">Membrane</location>
        <topology evidence="1">Multi-pass membrane protein</topology>
    </subcellularLocation>
</comment>
<keyword evidence="9" id="KW-1185">Reference proteome</keyword>
<keyword evidence="4 7" id="KW-1133">Transmembrane helix</keyword>
<proteinExistence type="inferred from homology"/>
<feature type="transmembrane region" description="Helical" evidence="7">
    <location>
        <begin position="484"/>
        <end position="504"/>
    </location>
</feature>
<dbReference type="PANTHER" id="PTHR11819:SF195">
    <property type="entry name" value="SODIUM_GLUCOSE COTRANSPORTER 4"/>
    <property type="match status" value="1"/>
</dbReference>
<feature type="transmembrane region" description="Helical" evidence="7">
    <location>
        <begin position="406"/>
        <end position="425"/>
    </location>
</feature>
<dbReference type="Proteomes" id="UP001156666">
    <property type="component" value="Unassembled WGS sequence"/>
</dbReference>
<dbReference type="PANTHER" id="PTHR11819">
    <property type="entry name" value="SOLUTE CARRIER FAMILY 5"/>
    <property type="match status" value="1"/>
</dbReference>
<reference evidence="8" key="1">
    <citation type="journal article" date="2014" name="Int. J. Syst. Evol. Microbiol.">
        <title>Complete genome sequence of Corynebacterium casei LMG S-19264T (=DSM 44701T), isolated from a smear-ripened cheese.</title>
        <authorList>
            <consortium name="US DOE Joint Genome Institute (JGI-PGF)"/>
            <person name="Walter F."/>
            <person name="Albersmeier A."/>
            <person name="Kalinowski J."/>
            <person name="Ruckert C."/>
        </authorList>
    </citation>
    <scope>NUCLEOTIDE SEQUENCE</scope>
    <source>
        <strain evidence="8">NBRC 108769</strain>
    </source>
</reference>
<feature type="transmembrane region" description="Helical" evidence="7">
    <location>
        <begin position="323"/>
        <end position="343"/>
    </location>
</feature>
<feature type="transmembrane region" description="Helical" evidence="7">
    <location>
        <begin position="237"/>
        <end position="257"/>
    </location>
</feature>